<organism evidence="13 14">
    <name type="scientific">Boletus edulis BED1</name>
    <dbReference type="NCBI Taxonomy" id="1328754"/>
    <lineage>
        <taxon>Eukaryota</taxon>
        <taxon>Fungi</taxon>
        <taxon>Dikarya</taxon>
        <taxon>Basidiomycota</taxon>
        <taxon>Agaricomycotina</taxon>
        <taxon>Agaricomycetes</taxon>
        <taxon>Agaricomycetidae</taxon>
        <taxon>Boletales</taxon>
        <taxon>Boletineae</taxon>
        <taxon>Boletaceae</taxon>
        <taxon>Boletoideae</taxon>
        <taxon>Boletus</taxon>
    </lineage>
</organism>
<reference evidence="13" key="2">
    <citation type="journal article" date="2020" name="Nat. Commun.">
        <title>Large-scale genome sequencing of mycorrhizal fungi provides insights into the early evolution of symbiotic traits.</title>
        <authorList>
            <person name="Miyauchi S."/>
            <person name="Kiss E."/>
            <person name="Kuo A."/>
            <person name="Drula E."/>
            <person name="Kohler A."/>
            <person name="Sanchez-Garcia M."/>
            <person name="Morin E."/>
            <person name="Andreopoulos B."/>
            <person name="Barry K.W."/>
            <person name="Bonito G."/>
            <person name="Buee M."/>
            <person name="Carver A."/>
            <person name="Chen C."/>
            <person name="Cichocki N."/>
            <person name="Clum A."/>
            <person name="Culley D."/>
            <person name="Crous P.W."/>
            <person name="Fauchery L."/>
            <person name="Girlanda M."/>
            <person name="Hayes R.D."/>
            <person name="Keri Z."/>
            <person name="LaButti K."/>
            <person name="Lipzen A."/>
            <person name="Lombard V."/>
            <person name="Magnuson J."/>
            <person name="Maillard F."/>
            <person name="Murat C."/>
            <person name="Nolan M."/>
            <person name="Ohm R.A."/>
            <person name="Pangilinan J."/>
            <person name="Pereira M.F."/>
            <person name="Perotto S."/>
            <person name="Peter M."/>
            <person name="Pfister S."/>
            <person name="Riley R."/>
            <person name="Sitrit Y."/>
            <person name="Stielow J.B."/>
            <person name="Szollosi G."/>
            <person name="Zifcakova L."/>
            <person name="Stursova M."/>
            <person name="Spatafora J.W."/>
            <person name="Tedersoo L."/>
            <person name="Vaario L.M."/>
            <person name="Yamada A."/>
            <person name="Yan M."/>
            <person name="Wang P."/>
            <person name="Xu J."/>
            <person name="Bruns T."/>
            <person name="Baldrian P."/>
            <person name="Vilgalys R."/>
            <person name="Dunand C."/>
            <person name="Henrissat B."/>
            <person name="Grigoriev I.V."/>
            <person name="Hibbett D."/>
            <person name="Nagy L.G."/>
            <person name="Martin F.M."/>
        </authorList>
    </citation>
    <scope>NUCLEOTIDE SEQUENCE</scope>
    <source>
        <strain evidence="13">BED1</strain>
    </source>
</reference>
<keyword evidence="9 12" id="KW-0496">Mitochondrion</keyword>
<feature type="transmembrane region" description="Helical" evidence="12">
    <location>
        <begin position="17"/>
        <end position="41"/>
    </location>
</feature>
<dbReference type="Gene3D" id="1.20.5.260">
    <property type="entry name" value="Cytochrome b-c1 complex subunit 9"/>
    <property type="match status" value="1"/>
</dbReference>
<keyword evidence="5 12" id="KW-0812">Transmembrane</keyword>
<evidence type="ECO:0000256" key="5">
    <source>
        <dbReference type="ARBA" id="ARBA00022692"/>
    </source>
</evidence>
<evidence type="ECO:0000256" key="4">
    <source>
        <dbReference type="ARBA" id="ARBA00022660"/>
    </source>
</evidence>
<evidence type="ECO:0000256" key="1">
    <source>
        <dbReference type="ARBA" id="ARBA00004434"/>
    </source>
</evidence>
<evidence type="ECO:0000256" key="9">
    <source>
        <dbReference type="ARBA" id="ARBA00023128"/>
    </source>
</evidence>
<dbReference type="Proteomes" id="UP001194468">
    <property type="component" value="Unassembled WGS sequence"/>
</dbReference>
<evidence type="ECO:0000256" key="10">
    <source>
        <dbReference type="ARBA" id="ARBA00023136"/>
    </source>
</evidence>
<evidence type="ECO:0000256" key="11">
    <source>
        <dbReference type="ARBA" id="ARBA00044247"/>
    </source>
</evidence>
<comment type="subunit">
    <text evidence="12">Component of the ubiquinol-cytochrome c oxidoreductase (cytochrome b-c1 complex, complex III, CIII), a multisubunit enzyme composed of 3 respiratory subunits cytochrome b, cytochrome c1 and Rieske protein, 2 core protein subunits, and additional low-molecular weight protein subunits.</text>
</comment>
<dbReference type="Pfam" id="PF05365">
    <property type="entry name" value="UCR_UQCRX_QCR9"/>
    <property type="match status" value="1"/>
</dbReference>
<dbReference type="GO" id="GO:0006122">
    <property type="term" value="P:mitochondrial electron transport, ubiquinol to cytochrome c"/>
    <property type="evidence" value="ECO:0007669"/>
    <property type="project" value="UniProtKB-UniRule"/>
</dbReference>
<dbReference type="GO" id="GO:0045275">
    <property type="term" value="C:respiratory chain complex III"/>
    <property type="evidence" value="ECO:0007669"/>
    <property type="project" value="UniProtKB-UniRule"/>
</dbReference>
<keyword evidence="14" id="KW-1185">Reference proteome</keyword>
<dbReference type="EMBL" id="WHUW01000002">
    <property type="protein sequence ID" value="KAF8450313.1"/>
    <property type="molecule type" value="Genomic_DNA"/>
</dbReference>
<evidence type="ECO:0000256" key="8">
    <source>
        <dbReference type="ARBA" id="ARBA00022989"/>
    </source>
</evidence>
<dbReference type="SUPFAM" id="SSF81514">
    <property type="entry name" value="Subunit X (non-heme 7 kDa protein) of cytochrome bc1 complex (Ubiquinol-cytochrome c reductase)"/>
    <property type="match status" value="1"/>
</dbReference>
<proteinExistence type="inferred from homology"/>
<keyword evidence="10 12" id="KW-0472">Membrane</keyword>
<protein>
    <recommendedName>
        <fullName evidence="11 12">Complex III subunit 9</fullName>
    </recommendedName>
</protein>
<dbReference type="InterPro" id="IPR036656">
    <property type="entry name" value="QCR9_sf"/>
</dbReference>
<comment type="similarity">
    <text evidence="2 12">Belongs to the UQCR10/QCR9 family.</text>
</comment>
<evidence type="ECO:0000256" key="6">
    <source>
        <dbReference type="ARBA" id="ARBA00022792"/>
    </source>
</evidence>
<keyword evidence="7 12" id="KW-0249">Electron transport</keyword>
<evidence type="ECO:0000256" key="3">
    <source>
        <dbReference type="ARBA" id="ARBA00022448"/>
    </source>
</evidence>
<reference evidence="13" key="1">
    <citation type="submission" date="2019-10" db="EMBL/GenBank/DDBJ databases">
        <authorList>
            <consortium name="DOE Joint Genome Institute"/>
            <person name="Kuo A."/>
            <person name="Miyauchi S."/>
            <person name="Kiss E."/>
            <person name="Drula E."/>
            <person name="Kohler A."/>
            <person name="Sanchez-Garcia M."/>
            <person name="Andreopoulos B."/>
            <person name="Barry K.W."/>
            <person name="Bonito G."/>
            <person name="Buee M."/>
            <person name="Carver A."/>
            <person name="Chen C."/>
            <person name="Cichocki N."/>
            <person name="Clum A."/>
            <person name="Culley D."/>
            <person name="Crous P.W."/>
            <person name="Fauchery L."/>
            <person name="Girlanda M."/>
            <person name="Hayes R."/>
            <person name="Keri Z."/>
            <person name="LaButti K."/>
            <person name="Lipzen A."/>
            <person name="Lombard V."/>
            <person name="Magnuson J."/>
            <person name="Maillard F."/>
            <person name="Morin E."/>
            <person name="Murat C."/>
            <person name="Nolan M."/>
            <person name="Ohm R."/>
            <person name="Pangilinan J."/>
            <person name="Pereira M."/>
            <person name="Perotto S."/>
            <person name="Peter M."/>
            <person name="Riley R."/>
            <person name="Sitrit Y."/>
            <person name="Stielow B."/>
            <person name="Szollosi G."/>
            <person name="Zifcakova L."/>
            <person name="Stursova M."/>
            <person name="Spatafora J.W."/>
            <person name="Tedersoo L."/>
            <person name="Vaario L.-M."/>
            <person name="Yamada A."/>
            <person name="Yan M."/>
            <person name="Wang P."/>
            <person name="Xu J."/>
            <person name="Bruns T."/>
            <person name="Baldrian P."/>
            <person name="Vilgalys R."/>
            <person name="Henrissat B."/>
            <person name="Grigoriev I.V."/>
            <person name="Hibbett D."/>
            <person name="Nagy L.G."/>
            <person name="Martin F.M."/>
        </authorList>
    </citation>
    <scope>NUCLEOTIDE SEQUENCE</scope>
    <source>
        <strain evidence="13">BED1</strain>
    </source>
</reference>
<comment type="function">
    <text evidence="12">Component of the ubiquinol-cytochrome c oxidoreductase, a multisubunit transmembrane complex that is part of the mitochondrial electron transport chain which drives oxidative phosphorylation. The complex plays an important role in the uptake of multiple carbon sources present in different host niches.</text>
</comment>
<keyword evidence="4 12" id="KW-0679">Respiratory chain</keyword>
<name>A0AAD4C7F8_BOLED</name>
<evidence type="ECO:0000313" key="13">
    <source>
        <dbReference type="EMBL" id="KAF8450313.1"/>
    </source>
</evidence>
<dbReference type="PANTHER" id="PTHR12980">
    <property type="entry name" value="UBIQUINOL-CYTOCHROME C REDUCTASE COMPLEX, SUBUNIT X"/>
    <property type="match status" value="1"/>
</dbReference>
<sequence>MAFASAFYNTIAKRNSVFVSSIFVGAFAFGVGFDVAVQSFWDHWNKGRQWKDIRANYTQSDDS</sequence>
<dbReference type="InterPro" id="IPR008027">
    <property type="entry name" value="QCR9"/>
</dbReference>
<dbReference type="FunFam" id="1.20.5.260:FF:000001">
    <property type="entry name" value="Cytochrome b-c1 complex subunit 9"/>
    <property type="match status" value="1"/>
</dbReference>
<comment type="subcellular location">
    <subcellularLocation>
        <location evidence="1 12">Mitochondrion inner membrane</location>
        <topology evidence="1 12">Single-pass membrane protein</topology>
    </subcellularLocation>
</comment>
<comment type="caution">
    <text evidence="13">The sequence shown here is derived from an EMBL/GenBank/DDBJ whole genome shotgun (WGS) entry which is preliminary data.</text>
</comment>
<keyword evidence="3 12" id="KW-0813">Transport</keyword>
<evidence type="ECO:0000313" key="14">
    <source>
        <dbReference type="Proteomes" id="UP001194468"/>
    </source>
</evidence>
<evidence type="ECO:0000256" key="2">
    <source>
        <dbReference type="ARBA" id="ARBA00007856"/>
    </source>
</evidence>
<accession>A0AAD4C7F8</accession>
<dbReference type="GO" id="GO:0005743">
    <property type="term" value="C:mitochondrial inner membrane"/>
    <property type="evidence" value="ECO:0007669"/>
    <property type="project" value="UniProtKB-SubCell"/>
</dbReference>
<dbReference type="AlphaFoldDB" id="A0AAD4C7F8"/>
<evidence type="ECO:0000256" key="12">
    <source>
        <dbReference type="RuleBase" id="RU368056"/>
    </source>
</evidence>
<evidence type="ECO:0000256" key="7">
    <source>
        <dbReference type="ARBA" id="ARBA00022982"/>
    </source>
</evidence>
<dbReference type="PANTHER" id="PTHR12980:SF0">
    <property type="entry name" value="CYTOCHROME B-C1 COMPLEX SUBUNIT 9"/>
    <property type="match status" value="1"/>
</dbReference>
<keyword evidence="6 12" id="KW-0999">Mitochondrion inner membrane</keyword>
<gene>
    <name evidence="13" type="ORF">L210DRAFT_3520275</name>
</gene>
<keyword evidence="8 12" id="KW-1133">Transmembrane helix</keyword>